<dbReference type="KEGG" id="dat:HRM2_48670"/>
<dbReference type="eggNOG" id="COG0697">
    <property type="taxonomic scope" value="Bacteria"/>
</dbReference>
<keyword evidence="1" id="KW-0812">Transmembrane</keyword>
<feature type="transmembrane region" description="Helical" evidence="1">
    <location>
        <begin position="32"/>
        <end position="53"/>
    </location>
</feature>
<dbReference type="Proteomes" id="UP000000442">
    <property type="component" value="Chromosome"/>
</dbReference>
<accession>C0QIH1</accession>
<feature type="transmembrane region" description="Helical" evidence="1">
    <location>
        <begin position="225"/>
        <end position="247"/>
    </location>
</feature>
<reference evidence="2 3" key="1">
    <citation type="journal article" date="2009" name="Environ. Microbiol.">
        <title>Genome sequence of Desulfobacterium autotrophicum HRM2, a marine sulfate reducer oxidizing organic carbon completely to carbon dioxide.</title>
        <authorList>
            <person name="Strittmatter A.W."/>
            <person name="Liesegang H."/>
            <person name="Rabus R."/>
            <person name="Decker I."/>
            <person name="Amann J."/>
            <person name="Andres S."/>
            <person name="Henne A."/>
            <person name="Fricke W.F."/>
            <person name="Martinez-Arias R."/>
            <person name="Bartels D."/>
            <person name="Goesmann A."/>
            <person name="Krause L."/>
            <person name="Puehler A."/>
            <person name="Klenk H.P."/>
            <person name="Richter M."/>
            <person name="Schuler M."/>
            <person name="Gloeckner F.O."/>
            <person name="Meyerdierks A."/>
            <person name="Gottschalk G."/>
            <person name="Amann R."/>
        </authorList>
    </citation>
    <scope>NUCLEOTIDE SEQUENCE [LARGE SCALE GENOMIC DNA]</scope>
    <source>
        <strain evidence="3">ATCC 43914 / DSM 3382 / HRM2</strain>
    </source>
</reference>
<feature type="transmembrane region" description="Helical" evidence="1">
    <location>
        <begin position="151"/>
        <end position="171"/>
    </location>
</feature>
<keyword evidence="1" id="KW-1133">Transmembrane helix</keyword>
<dbReference type="AlphaFoldDB" id="C0QIH1"/>
<dbReference type="HOGENOM" id="CLU_054358_0_0_7"/>
<feature type="transmembrane region" description="Helical" evidence="1">
    <location>
        <begin position="127"/>
        <end position="145"/>
    </location>
</feature>
<feature type="transmembrane region" description="Helical" evidence="1">
    <location>
        <begin position="288"/>
        <end position="307"/>
    </location>
</feature>
<proteinExistence type="predicted"/>
<dbReference type="Pfam" id="PF13536">
    <property type="entry name" value="EmrE"/>
    <property type="match status" value="1"/>
</dbReference>
<keyword evidence="1" id="KW-0472">Membrane</keyword>
<name>C0QIH1_DESAH</name>
<organism evidence="2 3">
    <name type="scientific">Desulforapulum autotrophicum (strain ATCC 43914 / DSM 3382 / VKM B-1955 / HRM2)</name>
    <name type="common">Desulfobacterium autotrophicum</name>
    <dbReference type="NCBI Taxonomy" id="177437"/>
    <lineage>
        <taxon>Bacteria</taxon>
        <taxon>Pseudomonadati</taxon>
        <taxon>Thermodesulfobacteriota</taxon>
        <taxon>Desulfobacteria</taxon>
        <taxon>Desulfobacterales</taxon>
        <taxon>Desulfobacteraceae</taxon>
        <taxon>Desulforapulum</taxon>
    </lineage>
</organism>
<dbReference type="InterPro" id="IPR032713">
    <property type="entry name" value="EmrE"/>
</dbReference>
<feature type="transmembrane region" description="Helical" evidence="1">
    <location>
        <begin position="99"/>
        <end position="120"/>
    </location>
</feature>
<protein>
    <submittedName>
        <fullName evidence="2">Membrane protein</fullName>
    </submittedName>
</protein>
<evidence type="ECO:0000313" key="3">
    <source>
        <dbReference type="Proteomes" id="UP000000442"/>
    </source>
</evidence>
<dbReference type="STRING" id="177437.HRM2_48670"/>
<dbReference type="OrthoDB" id="3457556at2"/>
<gene>
    <name evidence="2" type="ordered locus">HRM2_48670</name>
</gene>
<feature type="transmembrane region" description="Helical" evidence="1">
    <location>
        <begin position="200"/>
        <end position="219"/>
    </location>
</feature>
<evidence type="ECO:0000313" key="2">
    <source>
        <dbReference type="EMBL" id="ACN17915.1"/>
    </source>
</evidence>
<dbReference type="EMBL" id="CP001087">
    <property type="protein sequence ID" value="ACN17915.1"/>
    <property type="molecule type" value="Genomic_DNA"/>
</dbReference>
<keyword evidence="3" id="KW-1185">Reference proteome</keyword>
<evidence type="ECO:0000256" key="1">
    <source>
        <dbReference type="SAM" id="Phobius"/>
    </source>
</evidence>
<feature type="transmembrane region" description="Helical" evidence="1">
    <location>
        <begin position="73"/>
        <end position="93"/>
    </location>
</feature>
<dbReference type="RefSeq" id="WP_015906622.1">
    <property type="nucleotide sequence ID" value="NC_012108.1"/>
</dbReference>
<sequence>MLRLIFIGLLSGLFFSATFVLNRAMSLEGGHWVWSASLRYFFMILILTTLISLFKGTATTRSLFRLFLDNWKFWTLAGTIGCGGFYALLCFGADHSPGWVIAATWQLTIIATLIVLACFGRSFPRKVWFFSGIVFLGVLIINLNYAESSSFKVLFMGGLPVLVAAFCYPIGNQLVWEVKTGNAYLPKIDHPLLDNPFSKVLLLSLGSVPFWFILIALVAPQAPSLGQIVNTALVAVFSGVIATSLFLMARHWANKSSELAAVDATQSSEVVFAMAGEIVILNAPLPDMVSLVGIFLVFLGLMLFIGFQEQ</sequence>